<sequence>MFVANQVCSDLYGRLVKERPSLGEALRIKVNDENLFSGVDQRILNHSMKKGELSKFLDMTNKTLSTKIEQYNQSNEHQIEPIVIAKSHYYSRHDIASLREFMGVEQYYSDLYSSKLIAITNHKGGTGKSSTTMTLAVGLALDLIDSQRVLVIDMDPQGSVGSTLTFNSAEQKDEEIITFIDILLRNFEDDNPVKTFLDNGHTLEEIILAVMFNTHLPNLKTLIAYPTDDRLVGVFFNLEDEQKLELICDFRDNIKPILNKHFDTVLIDTPPADNAILWCLFEAVDALLVPITPKFIDLASTTNFMGTLATRLEQLPSHGTNIKWLKAAVVNHDPKSREEKDIVGRLCRSVQDRLISNYINRSEAFLEAASTGRTVLDLVQSRSKTSKTEFHKAISSSEAFVNTFKIEMQTLNLEK</sequence>
<gene>
    <name evidence="2" type="ORF">CTM88_18155</name>
</gene>
<dbReference type="Pfam" id="PF13614">
    <property type="entry name" value="AAA_31"/>
    <property type="match status" value="1"/>
</dbReference>
<dbReference type="PANTHER" id="PTHR13696:SF98">
    <property type="entry name" value="PLASMID PARTITION PROTEIN A"/>
    <property type="match status" value="1"/>
</dbReference>
<dbReference type="SUPFAM" id="SSF52540">
    <property type="entry name" value="P-loop containing nucleoside triphosphate hydrolases"/>
    <property type="match status" value="1"/>
</dbReference>
<feature type="domain" description="AAA" evidence="1">
    <location>
        <begin position="115"/>
        <end position="308"/>
    </location>
</feature>
<evidence type="ECO:0000259" key="1">
    <source>
        <dbReference type="Pfam" id="PF13614"/>
    </source>
</evidence>
<dbReference type="Proteomes" id="UP000240254">
    <property type="component" value="Unassembled WGS sequence"/>
</dbReference>
<organism evidence="2 3">
    <name type="scientific">Photobacterium aquimaris</name>
    <dbReference type="NCBI Taxonomy" id="512643"/>
    <lineage>
        <taxon>Bacteria</taxon>
        <taxon>Pseudomonadati</taxon>
        <taxon>Pseudomonadota</taxon>
        <taxon>Gammaproteobacteria</taxon>
        <taxon>Vibrionales</taxon>
        <taxon>Vibrionaceae</taxon>
        <taxon>Photobacterium</taxon>
    </lineage>
</organism>
<accession>A0A2T3IFR2</accession>
<comment type="caution">
    <text evidence="2">The sequence shown here is derived from an EMBL/GenBank/DDBJ whole genome shotgun (WGS) entry which is preliminary data.</text>
</comment>
<dbReference type="CDD" id="cd02042">
    <property type="entry name" value="ParAB_family"/>
    <property type="match status" value="1"/>
</dbReference>
<dbReference type="EMBL" id="PYMK01000025">
    <property type="protein sequence ID" value="PSU25135.1"/>
    <property type="molecule type" value="Genomic_DNA"/>
</dbReference>
<dbReference type="InterPro" id="IPR025669">
    <property type="entry name" value="AAA_dom"/>
</dbReference>
<reference evidence="2 3" key="1">
    <citation type="submission" date="2018-03" db="EMBL/GenBank/DDBJ databases">
        <title>Whole genome sequencing of Histamine producing bacteria.</title>
        <authorList>
            <person name="Butler K."/>
        </authorList>
    </citation>
    <scope>NUCLEOTIDE SEQUENCE [LARGE SCALE GENOMIC DNA]</scope>
    <source>
        <strain evidence="2 3">BS2</strain>
    </source>
</reference>
<dbReference type="PANTHER" id="PTHR13696">
    <property type="entry name" value="P-LOOP CONTAINING NUCLEOSIDE TRIPHOSPHATE HYDROLASE"/>
    <property type="match status" value="1"/>
</dbReference>
<dbReference type="AlphaFoldDB" id="A0A2T3IFR2"/>
<dbReference type="InterPro" id="IPR027417">
    <property type="entry name" value="P-loop_NTPase"/>
</dbReference>
<dbReference type="InterPro" id="IPR050678">
    <property type="entry name" value="DNA_Partitioning_ATPase"/>
</dbReference>
<proteinExistence type="predicted"/>
<dbReference type="OrthoDB" id="6289637at2"/>
<evidence type="ECO:0000313" key="2">
    <source>
        <dbReference type="EMBL" id="PSU25135.1"/>
    </source>
</evidence>
<evidence type="ECO:0000313" key="3">
    <source>
        <dbReference type="Proteomes" id="UP000240254"/>
    </source>
</evidence>
<protein>
    <submittedName>
        <fullName evidence="2">ParA family protein</fullName>
    </submittedName>
</protein>
<name>A0A2T3IFR2_9GAMM</name>
<dbReference type="Gene3D" id="3.40.50.300">
    <property type="entry name" value="P-loop containing nucleotide triphosphate hydrolases"/>
    <property type="match status" value="1"/>
</dbReference>